<keyword evidence="1" id="KW-0472">Membrane</keyword>
<feature type="transmembrane region" description="Helical" evidence="1">
    <location>
        <begin position="6"/>
        <end position="27"/>
    </location>
</feature>
<proteinExistence type="predicted"/>
<keyword evidence="1" id="KW-1133">Transmembrane helix</keyword>
<dbReference type="Pfam" id="PF06612">
    <property type="entry name" value="DUF1146"/>
    <property type="match status" value="1"/>
</dbReference>
<keyword evidence="1" id="KW-0812">Transmembrane</keyword>
<dbReference type="Proteomes" id="UP001238088">
    <property type="component" value="Unassembled WGS sequence"/>
</dbReference>
<comment type="caution">
    <text evidence="2">The sequence shown here is derived from an EMBL/GenBank/DDBJ whole genome shotgun (WGS) entry which is preliminary data.</text>
</comment>
<sequence>MIASFGQEALLGILSHLVFIAISWWALQALRIDKIIKSNHVMQARALYILLSIVIGSIVSNFFLDYLLWSQQLPLMLQNIIFQ</sequence>
<dbReference type="NCBIfam" id="TIGR02327">
    <property type="entry name" value="int_mem_ywzB"/>
    <property type="match status" value="1"/>
</dbReference>
<dbReference type="RefSeq" id="WP_307472650.1">
    <property type="nucleotide sequence ID" value="NZ_JAUSUB010000003.1"/>
</dbReference>
<protein>
    <submittedName>
        <fullName evidence="2">Integral membrane protein (TIGR02327 family)</fullName>
    </submittedName>
</protein>
<name>A0ABU0AGM8_9BACI</name>
<evidence type="ECO:0000313" key="2">
    <source>
        <dbReference type="EMBL" id="MDQ0269240.1"/>
    </source>
</evidence>
<gene>
    <name evidence="2" type="ORF">J2S17_001110</name>
</gene>
<keyword evidence="3" id="KW-1185">Reference proteome</keyword>
<organism evidence="2 3">
    <name type="scientific">Cytobacillus purgationiresistens</name>
    <dbReference type="NCBI Taxonomy" id="863449"/>
    <lineage>
        <taxon>Bacteria</taxon>
        <taxon>Bacillati</taxon>
        <taxon>Bacillota</taxon>
        <taxon>Bacilli</taxon>
        <taxon>Bacillales</taxon>
        <taxon>Bacillaceae</taxon>
        <taxon>Cytobacillus</taxon>
    </lineage>
</organism>
<dbReference type="EMBL" id="JAUSUB010000003">
    <property type="protein sequence ID" value="MDQ0269240.1"/>
    <property type="molecule type" value="Genomic_DNA"/>
</dbReference>
<accession>A0ABU0AGM8</accession>
<dbReference type="InterPro" id="IPR009526">
    <property type="entry name" value="DUF1146"/>
</dbReference>
<feature type="transmembrane region" description="Helical" evidence="1">
    <location>
        <begin position="47"/>
        <end position="69"/>
    </location>
</feature>
<evidence type="ECO:0000313" key="3">
    <source>
        <dbReference type="Proteomes" id="UP001238088"/>
    </source>
</evidence>
<reference evidence="2 3" key="1">
    <citation type="submission" date="2023-07" db="EMBL/GenBank/DDBJ databases">
        <title>Genomic Encyclopedia of Type Strains, Phase IV (KMG-IV): sequencing the most valuable type-strain genomes for metagenomic binning, comparative biology and taxonomic classification.</title>
        <authorList>
            <person name="Goeker M."/>
        </authorList>
    </citation>
    <scope>NUCLEOTIDE SEQUENCE [LARGE SCALE GENOMIC DNA]</scope>
    <source>
        <strain evidence="2 3">DSM 23494</strain>
    </source>
</reference>
<evidence type="ECO:0000256" key="1">
    <source>
        <dbReference type="SAM" id="Phobius"/>
    </source>
</evidence>